<reference evidence="3 4" key="1">
    <citation type="submission" date="2015-09" db="EMBL/GenBank/DDBJ databases">
        <title>Trachymyrmex cornetzi WGS genome.</title>
        <authorList>
            <person name="Nygaard S."/>
            <person name="Hu H."/>
            <person name="Boomsma J."/>
            <person name="Zhang G."/>
        </authorList>
    </citation>
    <scope>NUCLEOTIDE SEQUENCE [LARGE SCALE GENOMIC DNA]</scope>
    <source>
        <strain evidence="3">Tcor2-1</strain>
        <tissue evidence="3">Whole body</tissue>
    </source>
</reference>
<dbReference type="PANTHER" id="PTHR33273:SF4">
    <property type="entry name" value="ENDONUCLEASE_EXONUCLEASE_PHOSPHATASE DOMAIN-CONTAINING PROTEIN"/>
    <property type="match status" value="1"/>
</dbReference>
<dbReference type="AlphaFoldDB" id="A0A151JC27"/>
<evidence type="ECO:0000259" key="2">
    <source>
        <dbReference type="Pfam" id="PF14529"/>
    </source>
</evidence>
<name>A0A151JC27_9HYME</name>
<dbReference type="SUPFAM" id="SSF56219">
    <property type="entry name" value="DNase I-like"/>
    <property type="match status" value="1"/>
</dbReference>
<organism evidence="3 4">
    <name type="scientific">Trachymyrmex cornetzi</name>
    <dbReference type="NCBI Taxonomy" id="471704"/>
    <lineage>
        <taxon>Eukaryota</taxon>
        <taxon>Metazoa</taxon>
        <taxon>Ecdysozoa</taxon>
        <taxon>Arthropoda</taxon>
        <taxon>Hexapoda</taxon>
        <taxon>Insecta</taxon>
        <taxon>Pterygota</taxon>
        <taxon>Neoptera</taxon>
        <taxon>Endopterygota</taxon>
        <taxon>Hymenoptera</taxon>
        <taxon>Apocrita</taxon>
        <taxon>Aculeata</taxon>
        <taxon>Formicoidea</taxon>
        <taxon>Formicidae</taxon>
        <taxon>Myrmicinae</taxon>
        <taxon>Trachymyrmex</taxon>
    </lineage>
</organism>
<dbReference type="STRING" id="471704.A0A151JC27"/>
<dbReference type="Pfam" id="PF14529">
    <property type="entry name" value="Exo_endo_phos_2"/>
    <property type="match status" value="1"/>
</dbReference>
<accession>A0A151JC27</accession>
<dbReference type="Proteomes" id="UP000078492">
    <property type="component" value="Unassembled WGS sequence"/>
</dbReference>
<dbReference type="InterPro" id="IPR005135">
    <property type="entry name" value="Endo/exonuclease/phosphatase"/>
</dbReference>
<evidence type="ECO:0000256" key="1">
    <source>
        <dbReference type="SAM" id="MobiDB-lite"/>
    </source>
</evidence>
<keyword evidence="4" id="KW-1185">Reference proteome</keyword>
<evidence type="ECO:0000313" key="4">
    <source>
        <dbReference type="Proteomes" id="UP000078492"/>
    </source>
</evidence>
<feature type="domain" description="Endonuclease/exonuclease/phosphatase" evidence="2">
    <location>
        <begin position="105"/>
        <end position="221"/>
    </location>
</feature>
<dbReference type="InterPro" id="IPR036691">
    <property type="entry name" value="Endo/exonu/phosph_ase_sf"/>
</dbReference>
<dbReference type="GO" id="GO:0003824">
    <property type="term" value="F:catalytic activity"/>
    <property type="evidence" value="ECO:0007669"/>
    <property type="project" value="InterPro"/>
</dbReference>
<evidence type="ECO:0000313" key="3">
    <source>
        <dbReference type="EMBL" id="KYN22667.1"/>
    </source>
</evidence>
<gene>
    <name evidence="3" type="ORF">ALC57_04928</name>
</gene>
<dbReference type="PANTHER" id="PTHR33273">
    <property type="entry name" value="DOMAIN-CONTAINING PROTEIN, PUTATIVE-RELATED"/>
    <property type="match status" value="1"/>
</dbReference>
<dbReference type="Gene3D" id="3.60.10.10">
    <property type="entry name" value="Endonuclease/exonuclease/phosphatase"/>
    <property type="match status" value="1"/>
</dbReference>
<proteinExistence type="predicted"/>
<feature type="region of interest" description="Disordered" evidence="1">
    <location>
        <begin position="291"/>
        <end position="313"/>
    </location>
</feature>
<feature type="compositionally biased region" description="Low complexity" evidence="1">
    <location>
        <begin position="291"/>
        <end position="307"/>
    </location>
</feature>
<dbReference type="EMBL" id="KQ979086">
    <property type="protein sequence ID" value="KYN22667.1"/>
    <property type="molecule type" value="Genomic_DNA"/>
</dbReference>
<protein>
    <recommendedName>
        <fullName evidence="2">Endonuclease/exonuclease/phosphatase domain-containing protein</fullName>
    </recommendedName>
</protein>
<sequence>MSNSHSLKIAYWNCRSAIGKKGDIEKLAESLDILFLAETCVSSTQDFRVHGFDCLRIDSNLANVRGIMVLIRNPITYSSIDLSSIVDDSFEALGIALTLNNSHLYLIGAYRHPNESTSATAISSLTSFLNNHIRSILLGDLNAHHPMWSGSRTNSAGRVLGRCIDDYSLVVLNPPSSPTHISFSPPSSSTIDLAIASPHISPFCDTFILPDLLGSDHYPIVVRVNCTISTSLVFSYKIKLSKSQYDVVVHYLCNNAQSISHAIKEIDPDDPITQYNIFMNLVSNSYEHFSPSKPSSSSTTRASFTKKGPPPATWWTPDCSSATKRCSDALKAYPT</sequence>